<keyword evidence="3" id="KW-1185">Reference proteome</keyword>
<evidence type="ECO:0000313" key="2">
    <source>
        <dbReference type="EMBL" id="CAK0895337.1"/>
    </source>
</evidence>
<gene>
    <name evidence="2" type="ORF">PCOR1329_LOCUS74112</name>
</gene>
<accession>A0ABN9XB94</accession>
<protein>
    <submittedName>
        <fullName evidence="2">Uncharacterized protein</fullName>
    </submittedName>
</protein>
<evidence type="ECO:0000313" key="3">
    <source>
        <dbReference type="Proteomes" id="UP001189429"/>
    </source>
</evidence>
<reference evidence="2" key="1">
    <citation type="submission" date="2023-10" db="EMBL/GenBank/DDBJ databases">
        <authorList>
            <person name="Chen Y."/>
            <person name="Shah S."/>
            <person name="Dougan E. K."/>
            <person name="Thang M."/>
            <person name="Chan C."/>
        </authorList>
    </citation>
    <scope>NUCLEOTIDE SEQUENCE [LARGE SCALE GENOMIC DNA]</scope>
</reference>
<organism evidence="2 3">
    <name type="scientific">Prorocentrum cordatum</name>
    <dbReference type="NCBI Taxonomy" id="2364126"/>
    <lineage>
        <taxon>Eukaryota</taxon>
        <taxon>Sar</taxon>
        <taxon>Alveolata</taxon>
        <taxon>Dinophyceae</taxon>
        <taxon>Prorocentrales</taxon>
        <taxon>Prorocentraceae</taxon>
        <taxon>Prorocentrum</taxon>
    </lineage>
</organism>
<name>A0ABN9XB94_9DINO</name>
<keyword evidence="1" id="KW-0472">Membrane</keyword>
<feature type="transmembrane region" description="Helical" evidence="1">
    <location>
        <begin position="109"/>
        <end position="129"/>
    </location>
</feature>
<dbReference type="Proteomes" id="UP001189429">
    <property type="component" value="Unassembled WGS sequence"/>
</dbReference>
<feature type="non-terminal residue" evidence="2">
    <location>
        <position position="1"/>
    </location>
</feature>
<feature type="transmembrane region" description="Helical" evidence="1">
    <location>
        <begin position="36"/>
        <end position="58"/>
    </location>
</feature>
<comment type="caution">
    <text evidence="2">The sequence shown here is derived from an EMBL/GenBank/DDBJ whole genome shotgun (WGS) entry which is preliminary data.</text>
</comment>
<keyword evidence="1" id="KW-0812">Transmembrane</keyword>
<dbReference type="EMBL" id="CAUYUJ010020025">
    <property type="protein sequence ID" value="CAK0895337.1"/>
    <property type="molecule type" value="Genomic_DNA"/>
</dbReference>
<sequence>PLWFKLSWRGVFNPGDLLSARCPPPAFGDMARSASLLIACAVAAITALSVGSVVLSFVGTSPPASAGLRTRQRSPAVEMHFFNFEPVTTTPPPPPAGAFGLDAANSGTYIVVMTILFFGSVLANGNGFFGPWRAKGTSERTDGAASGLGWLLDGATFSRAACARFRAPFLQPARLGCFRCDCS</sequence>
<proteinExistence type="predicted"/>
<keyword evidence="1" id="KW-1133">Transmembrane helix</keyword>
<evidence type="ECO:0000256" key="1">
    <source>
        <dbReference type="SAM" id="Phobius"/>
    </source>
</evidence>